<evidence type="ECO:0000313" key="2">
    <source>
        <dbReference type="EMBL" id="KAF3769106.1"/>
    </source>
</evidence>
<protein>
    <submittedName>
        <fullName evidence="2">Uncharacterized protein</fullName>
    </submittedName>
</protein>
<organism evidence="2 3">
    <name type="scientific">Cryphonectria parasitica (strain ATCC 38755 / EP155)</name>
    <dbReference type="NCBI Taxonomy" id="660469"/>
    <lineage>
        <taxon>Eukaryota</taxon>
        <taxon>Fungi</taxon>
        <taxon>Dikarya</taxon>
        <taxon>Ascomycota</taxon>
        <taxon>Pezizomycotina</taxon>
        <taxon>Sordariomycetes</taxon>
        <taxon>Sordariomycetidae</taxon>
        <taxon>Diaporthales</taxon>
        <taxon>Cryphonectriaceae</taxon>
        <taxon>Cryphonectria-Endothia species complex</taxon>
        <taxon>Cryphonectria</taxon>
    </lineage>
</organism>
<dbReference type="AlphaFoldDB" id="A0A9P4Y9S3"/>
<keyword evidence="3" id="KW-1185">Reference proteome</keyword>
<feature type="region of interest" description="Disordered" evidence="1">
    <location>
        <begin position="1"/>
        <end position="41"/>
    </location>
</feature>
<proteinExistence type="predicted"/>
<evidence type="ECO:0000313" key="3">
    <source>
        <dbReference type="Proteomes" id="UP000803844"/>
    </source>
</evidence>
<dbReference type="Proteomes" id="UP000803844">
    <property type="component" value="Unassembled WGS sequence"/>
</dbReference>
<dbReference type="EMBL" id="MU032345">
    <property type="protein sequence ID" value="KAF3769106.1"/>
    <property type="molecule type" value="Genomic_DNA"/>
</dbReference>
<comment type="caution">
    <text evidence="2">The sequence shown here is derived from an EMBL/GenBank/DDBJ whole genome shotgun (WGS) entry which is preliminary data.</text>
</comment>
<gene>
    <name evidence="2" type="ORF">M406DRAFT_355167</name>
</gene>
<dbReference type="GeneID" id="63840228"/>
<accession>A0A9P4Y9S3</accession>
<sequence>MKEKKSTWAAPSMSRRRHLVQHSNDPMLGGSIGSPRPGEILEASAPSFFPEALDAAAGTFDPGIGGGVDQGSNVWGPAGGNAGIPLALDAGINPGALSVEADFSLGIFGHVNTASYASSGGPVSGA</sequence>
<name>A0A9P4Y9S3_CRYP1</name>
<reference evidence="2" key="1">
    <citation type="journal article" date="2020" name="Phytopathology">
        <title>Genome sequence of the chestnut blight fungus Cryphonectria parasitica EP155: A fundamental resource for an archetypical invasive plant pathogen.</title>
        <authorList>
            <person name="Crouch J.A."/>
            <person name="Dawe A."/>
            <person name="Aerts A."/>
            <person name="Barry K."/>
            <person name="Churchill A.C.L."/>
            <person name="Grimwood J."/>
            <person name="Hillman B."/>
            <person name="Milgroom M.G."/>
            <person name="Pangilinan J."/>
            <person name="Smith M."/>
            <person name="Salamov A."/>
            <person name="Schmutz J."/>
            <person name="Yadav J."/>
            <person name="Grigoriev I.V."/>
            <person name="Nuss D."/>
        </authorList>
    </citation>
    <scope>NUCLEOTIDE SEQUENCE</scope>
    <source>
        <strain evidence="2">EP155</strain>
    </source>
</reference>
<dbReference type="RefSeq" id="XP_040780067.1">
    <property type="nucleotide sequence ID" value="XM_040923099.1"/>
</dbReference>
<evidence type="ECO:0000256" key="1">
    <source>
        <dbReference type="SAM" id="MobiDB-lite"/>
    </source>
</evidence>